<protein>
    <recommendedName>
        <fullName evidence="6">Dienelactone hydrolase domain-containing protein</fullName>
    </recommendedName>
</protein>
<name>A0A5C6G8F6_METRR</name>
<accession>A0A5C6G8F6</accession>
<dbReference type="Pfam" id="PF01636">
    <property type="entry name" value="APH"/>
    <property type="match status" value="1"/>
</dbReference>
<dbReference type="InterPro" id="IPR002575">
    <property type="entry name" value="Aminoglycoside_PTrfase"/>
</dbReference>
<dbReference type="SUPFAM" id="SSF56112">
    <property type="entry name" value="Protein kinase-like (PK-like)"/>
    <property type="match status" value="1"/>
</dbReference>
<dbReference type="PANTHER" id="PTHR17630:SF44">
    <property type="entry name" value="PROTEIN AIM2"/>
    <property type="match status" value="1"/>
</dbReference>
<reference evidence="5" key="1">
    <citation type="submission" date="2018-12" db="EMBL/GenBank/DDBJ databases">
        <title>The complete genome of Metarhizium rileyi, a key fungal pathogen of Lepidoptera.</title>
        <authorList>
            <person name="Binneck E."/>
            <person name="Lastra C.C.L."/>
            <person name="Sosa-Gomez D.R."/>
        </authorList>
    </citation>
    <scope>NUCLEOTIDE SEQUENCE [LARGE SCALE GENOMIC DNA]</scope>
    <source>
        <strain evidence="5">Cep018-CH2</strain>
    </source>
</reference>
<feature type="domain" description="Dienelactone hydrolase" evidence="3">
    <location>
        <begin position="31"/>
        <end position="249"/>
    </location>
</feature>
<organism evidence="4 5">
    <name type="scientific">Metarhizium rileyi (strain RCEF 4871)</name>
    <name type="common">Nomuraea rileyi</name>
    <dbReference type="NCBI Taxonomy" id="1649241"/>
    <lineage>
        <taxon>Eukaryota</taxon>
        <taxon>Fungi</taxon>
        <taxon>Dikarya</taxon>
        <taxon>Ascomycota</taxon>
        <taxon>Pezizomycotina</taxon>
        <taxon>Sordariomycetes</taxon>
        <taxon>Hypocreomycetidae</taxon>
        <taxon>Hypocreales</taxon>
        <taxon>Clavicipitaceae</taxon>
        <taxon>Metarhizium</taxon>
    </lineage>
</organism>
<dbReference type="Proteomes" id="UP000317257">
    <property type="component" value="Unassembled WGS sequence"/>
</dbReference>
<evidence type="ECO:0000313" key="5">
    <source>
        <dbReference type="Proteomes" id="UP000317257"/>
    </source>
</evidence>
<feature type="domain" description="Aminoglycoside phosphotransferase" evidence="2">
    <location>
        <begin position="262"/>
        <end position="454"/>
    </location>
</feature>
<dbReference type="AlphaFoldDB" id="A0A5C6G8F6"/>
<evidence type="ECO:0000259" key="2">
    <source>
        <dbReference type="Pfam" id="PF01636"/>
    </source>
</evidence>
<dbReference type="Gene3D" id="3.90.1200.10">
    <property type="match status" value="1"/>
</dbReference>
<sequence>MASSAQHCTTGTMHKGEPKGHMTIVDGKYDAYISEPPQTTTTTHKECGLLYLPDAFGIWQNSKLMADDFAAQGYTCVVLDIYNRDPLRLNSFRNIDIPTWLSQGSSGDNPHTFEFVDPIVIAGIQKMRDLGFVRIGAVGYCFGARYVVRHFASGISCGCIAHPYSLEQEELSAVSGPLCVIAAENDTAFTMEKRYRAEEALRRSKRPFQITVFSGVDHGFAARANPKIKTQCYAKDEAFRQAVAWFDCYLEEPTEFVERNTRIPVPHIRAYGRDAKLTESSSGMQMYLITDFIPGESLDKRLLVEAGEESRQIFYSQLIDILAELRNLEFALIGSLMPNPDGNTHPILGPVMSMSATTLRLPTLPAFKTAKEYIGYQLDLVSSFYVPPVADHTVEDIRAEVFALDGMKRMFDQLIDTDLNAGPFVLSHLDLRSRNIIVDENLRIRGTIDWEFASAVPLQVFTPPSWITGHNSVSTNK</sequence>
<dbReference type="GO" id="GO:0016787">
    <property type="term" value="F:hydrolase activity"/>
    <property type="evidence" value="ECO:0007669"/>
    <property type="project" value="InterPro"/>
</dbReference>
<feature type="compositionally biased region" description="Polar residues" evidence="1">
    <location>
        <begin position="1"/>
        <end position="12"/>
    </location>
</feature>
<comment type="caution">
    <text evidence="4">The sequence shown here is derived from an EMBL/GenBank/DDBJ whole genome shotgun (WGS) entry which is preliminary data.</text>
</comment>
<dbReference type="InterPro" id="IPR011009">
    <property type="entry name" value="Kinase-like_dom_sf"/>
</dbReference>
<gene>
    <name evidence="4" type="ORF">ED733_002569</name>
</gene>
<evidence type="ECO:0000259" key="3">
    <source>
        <dbReference type="Pfam" id="PF01738"/>
    </source>
</evidence>
<evidence type="ECO:0000256" key="1">
    <source>
        <dbReference type="SAM" id="MobiDB-lite"/>
    </source>
</evidence>
<dbReference type="Gene3D" id="3.40.50.1820">
    <property type="entry name" value="alpha/beta hydrolase"/>
    <property type="match status" value="1"/>
</dbReference>
<proteinExistence type="predicted"/>
<evidence type="ECO:0000313" key="4">
    <source>
        <dbReference type="EMBL" id="TWU72581.1"/>
    </source>
</evidence>
<dbReference type="SUPFAM" id="SSF53474">
    <property type="entry name" value="alpha/beta-Hydrolases"/>
    <property type="match status" value="1"/>
</dbReference>
<feature type="region of interest" description="Disordered" evidence="1">
    <location>
        <begin position="1"/>
        <end position="21"/>
    </location>
</feature>
<dbReference type="PANTHER" id="PTHR17630">
    <property type="entry name" value="DIENELACTONE HYDROLASE"/>
    <property type="match status" value="1"/>
</dbReference>
<dbReference type="InterPro" id="IPR029058">
    <property type="entry name" value="AB_hydrolase_fold"/>
</dbReference>
<evidence type="ECO:0008006" key="6">
    <source>
        <dbReference type="Google" id="ProtNLM"/>
    </source>
</evidence>
<dbReference type="EMBL" id="SBHS01000026">
    <property type="protein sequence ID" value="TWU72581.1"/>
    <property type="molecule type" value="Genomic_DNA"/>
</dbReference>
<dbReference type="Pfam" id="PF01738">
    <property type="entry name" value="DLH"/>
    <property type="match status" value="1"/>
</dbReference>
<dbReference type="InterPro" id="IPR002925">
    <property type="entry name" value="Dienelactn_hydro"/>
</dbReference>